<dbReference type="AlphaFoldDB" id="A0A498MSS8"/>
<dbReference type="EMBL" id="QBIY01012592">
    <property type="protein sequence ID" value="RXN22444.1"/>
    <property type="molecule type" value="Genomic_DNA"/>
</dbReference>
<dbReference type="Proteomes" id="UP000290572">
    <property type="component" value="Unassembled WGS sequence"/>
</dbReference>
<evidence type="ECO:0000313" key="2">
    <source>
        <dbReference type="EMBL" id="RXN37164.1"/>
    </source>
</evidence>
<dbReference type="PANTHER" id="PTHR46880:SF8">
    <property type="entry name" value="E3 SUMO-PROTEIN LIGASE KIAA1586"/>
    <property type="match status" value="1"/>
</dbReference>
<dbReference type="GO" id="GO:0003676">
    <property type="term" value="F:nucleic acid binding"/>
    <property type="evidence" value="ECO:0007669"/>
    <property type="project" value="InterPro"/>
</dbReference>
<name>A0A498MSS8_LABRO</name>
<dbReference type="InterPro" id="IPR036397">
    <property type="entry name" value="RNaseH_sf"/>
</dbReference>
<dbReference type="EMBL" id="QBIY01006252">
    <property type="protein sequence ID" value="RXN37164.1"/>
    <property type="molecule type" value="Genomic_DNA"/>
</dbReference>
<gene>
    <name evidence="2" type="ORF">ROHU_002281</name>
    <name evidence="1" type="ORF">ROHU_006736</name>
</gene>
<dbReference type="PANTHER" id="PTHR46880">
    <property type="entry name" value="RAS-ASSOCIATING DOMAIN-CONTAINING PROTEIN"/>
    <property type="match status" value="1"/>
</dbReference>
<dbReference type="InterPro" id="IPR012337">
    <property type="entry name" value="RNaseH-like_sf"/>
</dbReference>
<protein>
    <submittedName>
        <fullName evidence="1">Zinc finger protein 862-like</fullName>
    </submittedName>
</protein>
<sequence length="607" mass="69910">MLGTLENKNKAHWKDHVRPLVHAYKCTRSDVTGYSPYELMFGRKPRLPVDLAFGLASNTSFPSHSQYVKSLKSRLEESYRVATHNASKVADQNKKRFDRNVTVSALDSERYLVFSLTMRSRQGSWFYQGKHRKEIFSFNHNPEQTGKLVLSRKHQKAIFSFFTHDAEQTGNLVLSRKTQEAELGCREEGKTLDELIDLAVRIDNLIRSRRPNRSTKFHLPNPPSIPEQEAMQANAIEDAKIVPTFLSVMGARTFTLLRSLVQPAKPANASHSYCFLQIRSTVKRGKLEDLAKILDEDTLSFRPLNEVRWLSWYQAVNAVLRDYTVLEEYCKRESSDNRDPVANYCYKKLTDSKFKVTLTALGDVLGELSHLCLSFQRRNLTVMEGHCFARAKLEKMRSQYLTEEKDVKWSDRVKEAMRASSADNKNTGEITRFIRKLCDHLDARFPEDELKEWSAFDVEALSSDISFEYGAADIATLAKKYEAILHHPHSVEVINSEYTEFKYIMRQKLKHGSISTFSDLVAATLKCEELKHISQLVDICATFQASSADCERGFSLMNRIKTASRNRLEVGHLDQLMHIKSKLQADEAINLDNMYNHWKLEKDRRKN</sequence>
<proteinExistence type="predicted"/>
<organism evidence="1 3">
    <name type="scientific">Labeo rohita</name>
    <name type="common">Indian major carp</name>
    <name type="synonym">Cyprinus rohita</name>
    <dbReference type="NCBI Taxonomy" id="84645"/>
    <lineage>
        <taxon>Eukaryota</taxon>
        <taxon>Metazoa</taxon>
        <taxon>Chordata</taxon>
        <taxon>Craniata</taxon>
        <taxon>Vertebrata</taxon>
        <taxon>Euteleostomi</taxon>
        <taxon>Actinopterygii</taxon>
        <taxon>Neopterygii</taxon>
        <taxon>Teleostei</taxon>
        <taxon>Ostariophysi</taxon>
        <taxon>Cypriniformes</taxon>
        <taxon>Cyprinidae</taxon>
        <taxon>Labeoninae</taxon>
        <taxon>Labeonini</taxon>
        <taxon>Labeo</taxon>
    </lineage>
</organism>
<evidence type="ECO:0000313" key="1">
    <source>
        <dbReference type="EMBL" id="RXN22444.1"/>
    </source>
</evidence>
<comment type="caution">
    <text evidence="1">The sequence shown here is derived from an EMBL/GenBank/DDBJ whole genome shotgun (WGS) entry which is preliminary data.</text>
</comment>
<accession>A0A498MSS8</accession>
<keyword evidence="3" id="KW-1185">Reference proteome</keyword>
<evidence type="ECO:0000313" key="3">
    <source>
        <dbReference type="Proteomes" id="UP000290572"/>
    </source>
</evidence>
<dbReference type="SUPFAM" id="SSF53098">
    <property type="entry name" value="Ribonuclease H-like"/>
    <property type="match status" value="1"/>
</dbReference>
<reference evidence="1 3" key="1">
    <citation type="submission" date="2018-03" db="EMBL/GenBank/DDBJ databases">
        <title>Draft genome sequence of Rohu Carp (Labeo rohita).</title>
        <authorList>
            <person name="Das P."/>
            <person name="Kushwaha B."/>
            <person name="Joshi C.G."/>
            <person name="Kumar D."/>
            <person name="Nagpure N.S."/>
            <person name="Sahoo L."/>
            <person name="Das S.P."/>
            <person name="Bit A."/>
            <person name="Patnaik S."/>
            <person name="Meher P.K."/>
            <person name="Jayasankar P."/>
            <person name="Koringa P.G."/>
            <person name="Patel N.V."/>
            <person name="Hinsu A.T."/>
            <person name="Kumar R."/>
            <person name="Pandey M."/>
            <person name="Agarwal S."/>
            <person name="Srivastava S."/>
            <person name="Singh M."/>
            <person name="Iquebal M.A."/>
            <person name="Jaiswal S."/>
            <person name="Angadi U.B."/>
            <person name="Kumar N."/>
            <person name="Raza M."/>
            <person name="Shah T.M."/>
            <person name="Rai A."/>
            <person name="Jena J.K."/>
        </authorList>
    </citation>
    <scope>NUCLEOTIDE SEQUENCE [LARGE SCALE GENOMIC DNA]</scope>
    <source>
        <strain evidence="1">DASCIFA01</strain>
        <tissue evidence="1">Testis</tissue>
    </source>
</reference>
<dbReference type="Gene3D" id="3.30.420.10">
    <property type="entry name" value="Ribonuclease H-like superfamily/Ribonuclease H"/>
    <property type="match status" value="1"/>
</dbReference>
<dbReference type="STRING" id="84645.A0A498MSS8"/>